<accession>A0A1T0CPN1</accession>
<name>A0A1T0CPN1_9GAMM</name>
<evidence type="ECO:0000256" key="2">
    <source>
        <dbReference type="SAM" id="SignalP"/>
    </source>
</evidence>
<dbReference type="Gene3D" id="2.40.160.20">
    <property type="match status" value="1"/>
</dbReference>
<organism evidence="4 5">
    <name type="scientific">Moraxella pluranimalium</name>
    <dbReference type="NCBI Taxonomy" id="470453"/>
    <lineage>
        <taxon>Bacteria</taxon>
        <taxon>Pseudomonadati</taxon>
        <taxon>Pseudomonadota</taxon>
        <taxon>Gammaproteobacteria</taxon>
        <taxon>Moraxellales</taxon>
        <taxon>Moraxellaceae</taxon>
        <taxon>Moraxella</taxon>
    </lineage>
</organism>
<evidence type="ECO:0000256" key="1">
    <source>
        <dbReference type="ARBA" id="ARBA00009830"/>
    </source>
</evidence>
<dbReference type="AlphaFoldDB" id="A0A1T0CPN1"/>
<dbReference type="InterPro" id="IPR003394">
    <property type="entry name" value="Porin_opacity"/>
</dbReference>
<gene>
    <name evidence="4" type="ORF">B0680_05365</name>
</gene>
<feature type="chain" id="PRO_5011961609" description="Porin opacity type domain-containing protein" evidence="2">
    <location>
        <begin position="20"/>
        <end position="216"/>
    </location>
</feature>
<dbReference type="SUPFAM" id="SSF56925">
    <property type="entry name" value="OMPA-like"/>
    <property type="match status" value="1"/>
</dbReference>
<evidence type="ECO:0000313" key="4">
    <source>
        <dbReference type="EMBL" id="OOS24209.1"/>
    </source>
</evidence>
<feature type="domain" description="Porin opacity type" evidence="3">
    <location>
        <begin position="70"/>
        <end position="216"/>
    </location>
</feature>
<reference evidence="4 5" key="1">
    <citation type="submission" date="2017-02" db="EMBL/GenBank/DDBJ databases">
        <title>Draft genome sequence of Moraxella pluranimalium CCUG 54913T type strain.</title>
        <authorList>
            <person name="Salva-Serra F."/>
            <person name="Engstrom-Jakobsson H."/>
            <person name="Thorell K."/>
            <person name="Jaen-Luchoro D."/>
            <person name="Gonzales-Siles L."/>
            <person name="Karlsson R."/>
            <person name="Yazdan S."/>
            <person name="Boulund F."/>
            <person name="Johnning A."/>
            <person name="Engstrand L."/>
            <person name="Kristiansson E."/>
            <person name="Moore E."/>
        </authorList>
    </citation>
    <scope>NUCLEOTIDE SEQUENCE [LARGE SCALE GENOMIC DNA]</scope>
    <source>
        <strain evidence="4 5">CCUG 54913</strain>
    </source>
</reference>
<proteinExistence type="inferred from homology"/>
<dbReference type="Proteomes" id="UP000189800">
    <property type="component" value="Unassembled WGS sequence"/>
</dbReference>
<dbReference type="STRING" id="470453.B0680_05365"/>
<feature type="signal peptide" evidence="2">
    <location>
        <begin position="1"/>
        <end position="19"/>
    </location>
</feature>
<evidence type="ECO:0000313" key="5">
    <source>
        <dbReference type="Proteomes" id="UP000189800"/>
    </source>
</evidence>
<dbReference type="InterPro" id="IPR011250">
    <property type="entry name" value="OMP/PagP_B-barrel"/>
</dbReference>
<keyword evidence="2" id="KW-0732">Signal</keyword>
<comment type="caution">
    <text evidence="4">The sequence shown here is derived from an EMBL/GenBank/DDBJ whole genome shotgun (WGS) entry which is preliminary data.</text>
</comment>
<keyword evidence="5" id="KW-1185">Reference proteome</keyword>
<dbReference type="RefSeq" id="WP_078254067.1">
    <property type="nucleotide sequence ID" value="NZ_MUYU01000012.1"/>
</dbReference>
<dbReference type="EMBL" id="MUYU01000012">
    <property type="protein sequence ID" value="OOS24209.1"/>
    <property type="molecule type" value="Genomic_DNA"/>
</dbReference>
<dbReference type="GO" id="GO:0015288">
    <property type="term" value="F:porin activity"/>
    <property type="evidence" value="ECO:0007669"/>
    <property type="project" value="InterPro"/>
</dbReference>
<dbReference type="Pfam" id="PF02462">
    <property type="entry name" value="Opacity"/>
    <property type="match status" value="1"/>
</dbReference>
<sequence>MKLRLVTALVALIAGGAQASEYDYDYEYTNPWTTQFDLGYSELTFSRGDFERTEDGVGAKVLFSKELPSNFRYGFDYSYFGDLTNVERYQAYNTFYRRNVDVRDEFNLAVHSVGVNVFYDFKNQSKLTPYVGVRGGVNLLKYDEERCVTVWSGNSGCTELYSDSETKAGVGGVLGVAYRTSPTMQWTVSGEYNYIGKIEEIKVDQYGINLGARMSF</sequence>
<dbReference type="GO" id="GO:0009279">
    <property type="term" value="C:cell outer membrane"/>
    <property type="evidence" value="ECO:0007669"/>
    <property type="project" value="UniProtKB-ARBA"/>
</dbReference>
<comment type="similarity">
    <text evidence="1">Belongs to the opacity porin family.</text>
</comment>
<dbReference type="OrthoDB" id="6648740at2"/>
<evidence type="ECO:0000259" key="3">
    <source>
        <dbReference type="Pfam" id="PF02462"/>
    </source>
</evidence>
<protein>
    <recommendedName>
        <fullName evidence="3">Porin opacity type domain-containing protein</fullName>
    </recommendedName>
</protein>